<evidence type="ECO:0000256" key="4">
    <source>
        <dbReference type="PIRSR" id="PIRSR000103-1"/>
    </source>
</evidence>
<dbReference type="InterPro" id="IPR015815">
    <property type="entry name" value="HIBADH-related"/>
</dbReference>
<dbReference type="GO" id="GO:0046487">
    <property type="term" value="P:glyoxylate metabolic process"/>
    <property type="evidence" value="ECO:0007669"/>
    <property type="project" value="InterPro"/>
</dbReference>
<evidence type="ECO:0000259" key="5">
    <source>
        <dbReference type="Pfam" id="PF03446"/>
    </source>
</evidence>
<dbReference type="PROSITE" id="PS00895">
    <property type="entry name" value="3_HYDROXYISOBUT_DH"/>
    <property type="match status" value="1"/>
</dbReference>
<comment type="caution">
    <text evidence="7">The sequence shown here is derived from an EMBL/GenBank/DDBJ whole genome shotgun (WGS) entry which is preliminary data.</text>
</comment>
<dbReference type="Pfam" id="PF14833">
    <property type="entry name" value="NAD_binding_11"/>
    <property type="match status" value="1"/>
</dbReference>
<evidence type="ECO:0000259" key="6">
    <source>
        <dbReference type="Pfam" id="PF14833"/>
    </source>
</evidence>
<sequence>MNNENRTPDRIGFIGLGVMGEPMAENLLQAGYSLTVFNRSAQAANRLAHAGARVVNSIAQVAESSDVVFTMLPDTPDVEAVYFSNDGLLASSRAGMLLIDTTTAAPAIAKRIAQAAQERGIDTLDAPVSGGDVGAKAGTLSIMVGGDEAAYARALPIFQAIGKNIVHMGPAGSGQVTKACNQIVVALTIEAVGEAFALAEKSGVDLARVRDALLGGFAQSRILELHGQRALERRYEPGFRLRLHHKDLGIALSSASEVGVSLPHTAGAREMINVLLAHGHENEDHSYLIQYLRNLAQADSVI</sequence>
<dbReference type="InterPro" id="IPR006398">
    <property type="entry name" value="Tartro_sem_red"/>
</dbReference>
<dbReference type="SUPFAM" id="SSF48179">
    <property type="entry name" value="6-phosphogluconate dehydrogenase C-terminal domain-like"/>
    <property type="match status" value="1"/>
</dbReference>
<reference evidence="7 8" key="1">
    <citation type="journal article" date="2014" name="BMC Genomics">
        <title>Comparison of environmental and isolate Sulfobacillus genomes reveals diverse carbon, sulfur, nitrogen, and hydrogen metabolisms.</title>
        <authorList>
            <person name="Justice N.B."/>
            <person name="Norman A."/>
            <person name="Brown C.T."/>
            <person name="Singh A."/>
            <person name="Thomas B.C."/>
            <person name="Banfield J.F."/>
        </authorList>
    </citation>
    <scope>NUCLEOTIDE SEQUENCE [LARGE SCALE GENOMIC DNA]</scope>
    <source>
        <strain evidence="7">AMDSBA1</strain>
    </source>
</reference>
<dbReference type="InterPro" id="IPR002204">
    <property type="entry name" value="3-OH-isobutyrate_DH-rel_CS"/>
</dbReference>
<dbReference type="AlphaFoldDB" id="A0A2T2X4J6"/>
<evidence type="ECO:0000313" key="8">
    <source>
        <dbReference type="Proteomes" id="UP000242699"/>
    </source>
</evidence>
<dbReference type="Pfam" id="PF03446">
    <property type="entry name" value="NAD_binding_2"/>
    <property type="match status" value="1"/>
</dbReference>
<dbReference type="InterPro" id="IPR006115">
    <property type="entry name" value="6PGDH_NADP-bd"/>
</dbReference>
<proteinExistence type="inferred from homology"/>
<evidence type="ECO:0000313" key="7">
    <source>
        <dbReference type="EMBL" id="PSR29412.1"/>
    </source>
</evidence>
<dbReference type="InterPro" id="IPR036291">
    <property type="entry name" value="NAD(P)-bd_dom_sf"/>
</dbReference>
<protein>
    <submittedName>
        <fullName evidence="7">2-hydroxy-3-oxopropionate reductase</fullName>
    </submittedName>
</protein>
<evidence type="ECO:0000256" key="1">
    <source>
        <dbReference type="ARBA" id="ARBA00009080"/>
    </source>
</evidence>
<organism evidence="7 8">
    <name type="scientific">Sulfobacillus benefaciens</name>
    <dbReference type="NCBI Taxonomy" id="453960"/>
    <lineage>
        <taxon>Bacteria</taxon>
        <taxon>Bacillati</taxon>
        <taxon>Bacillota</taxon>
        <taxon>Clostridia</taxon>
        <taxon>Eubacteriales</taxon>
        <taxon>Clostridiales Family XVII. Incertae Sedis</taxon>
        <taxon>Sulfobacillus</taxon>
    </lineage>
</organism>
<dbReference type="PANTHER" id="PTHR43060">
    <property type="entry name" value="3-HYDROXYISOBUTYRATE DEHYDROGENASE-LIKE 1, MITOCHONDRIAL-RELATED"/>
    <property type="match status" value="1"/>
</dbReference>
<keyword evidence="3" id="KW-0520">NAD</keyword>
<dbReference type="SUPFAM" id="SSF51735">
    <property type="entry name" value="NAD(P)-binding Rossmann-fold domains"/>
    <property type="match status" value="1"/>
</dbReference>
<name>A0A2T2X4J6_9FIRM</name>
<dbReference type="Gene3D" id="3.40.50.720">
    <property type="entry name" value="NAD(P)-binding Rossmann-like Domain"/>
    <property type="match status" value="1"/>
</dbReference>
<dbReference type="PIRSF" id="PIRSF000103">
    <property type="entry name" value="HIBADH"/>
    <property type="match status" value="1"/>
</dbReference>
<keyword evidence="2" id="KW-0560">Oxidoreductase</keyword>
<dbReference type="GO" id="GO:0008679">
    <property type="term" value="F:2-hydroxy-3-oxopropionate reductase activity"/>
    <property type="evidence" value="ECO:0007669"/>
    <property type="project" value="InterPro"/>
</dbReference>
<gene>
    <name evidence="7" type="ORF">C7B43_08315</name>
</gene>
<dbReference type="GO" id="GO:0016054">
    <property type="term" value="P:organic acid catabolic process"/>
    <property type="evidence" value="ECO:0007669"/>
    <property type="project" value="UniProtKB-ARBA"/>
</dbReference>
<dbReference type="PANTHER" id="PTHR43060:SF15">
    <property type="entry name" value="3-HYDROXYISOBUTYRATE DEHYDROGENASE-LIKE 1, MITOCHONDRIAL-RELATED"/>
    <property type="match status" value="1"/>
</dbReference>
<dbReference type="GO" id="GO:0051287">
    <property type="term" value="F:NAD binding"/>
    <property type="evidence" value="ECO:0007669"/>
    <property type="project" value="InterPro"/>
</dbReference>
<evidence type="ECO:0000256" key="2">
    <source>
        <dbReference type="ARBA" id="ARBA00023002"/>
    </source>
</evidence>
<feature type="domain" description="6-phosphogluconate dehydrogenase NADP-binding" evidence="5">
    <location>
        <begin position="10"/>
        <end position="169"/>
    </location>
</feature>
<evidence type="ECO:0000256" key="3">
    <source>
        <dbReference type="ARBA" id="ARBA00023027"/>
    </source>
</evidence>
<dbReference type="InterPro" id="IPR013328">
    <property type="entry name" value="6PGD_dom2"/>
</dbReference>
<feature type="domain" description="3-hydroxyisobutyrate dehydrogenase-like NAD-binding" evidence="6">
    <location>
        <begin position="172"/>
        <end position="292"/>
    </location>
</feature>
<feature type="active site" evidence="4">
    <location>
        <position position="178"/>
    </location>
</feature>
<dbReference type="InterPro" id="IPR029154">
    <property type="entry name" value="HIBADH-like_NADP-bd"/>
</dbReference>
<dbReference type="Gene3D" id="1.10.1040.10">
    <property type="entry name" value="N-(1-d-carboxylethyl)-l-norvaline Dehydrogenase, domain 2"/>
    <property type="match status" value="1"/>
</dbReference>
<accession>A0A2T2X4J6</accession>
<comment type="similarity">
    <text evidence="1">Belongs to the HIBADH-related family.</text>
</comment>
<dbReference type="InterPro" id="IPR008927">
    <property type="entry name" value="6-PGluconate_DH-like_C_sf"/>
</dbReference>
<dbReference type="GO" id="GO:0050661">
    <property type="term" value="F:NADP binding"/>
    <property type="evidence" value="ECO:0007669"/>
    <property type="project" value="InterPro"/>
</dbReference>
<dbReference type="NCBIfam" id="TIGR01505">
    <property type="entry name" value="tartro_sem_red"/>
    <property type="match status" value="1"/>
</dbReference>
<dbReference type="Proteomes" id="UP000242699">
    <property type="component" value="Unassembled WGS sequence"/>
</dbReference>
<dbReference type="EMBL" id="PXYT01000016">
    <property type="protein sequence ID" value="PSR29412.1"/>
    <property type="molecule type" value="Genomic_DNA"/>
</dbReference>